<gene>
    <name evidence="1" type="ORF">RBWH47_01979</name>
</gene>
<dbReference type="AlphaFoldDB" id="F2AVR2"/>
<sequence length="40" mass="4605">MHRKNLLLWVTFLHGTVSHVGVCGNLNHVIQFNNDCECRV</sequence>
<organism evidence="1 2">
    <name type="scientific">Rhodopirellula baltica WH47</name>
    <dbReference type="NCBI Taxonomy" id="991778"/>
    <lineage>
        <taxon>Bacteria</taxon>
        <taxon>Pseudomonadati</taxon>
        <taxon>Planctomycetota</taxon>
        <taxon>Planctomycetia</taxon>
        <taxon>Pirellulales</taxon>
        <taxon>Pirellulaceae</taxon>
        <taxon>Rhodopirellula</taxon>
    </lineage>
</organism>
<evidence type="ECO:0000313" key="1">
    <source>
        <dbReference type="EMBL" id="EGF26261.1"/>
    </source>
</evidence>
<evidence type="ECO:0000313" key="2">
    <source>
        <dbReference type="Proteomes" id="UP000006222"/>
    </source>
</evidence>
<reference evidence="1 2" key="1">
    <citation type="journal article" date="2013" name="Mar. Genomics">
        <title>Expression of sulfatases in Rhodopirellula baltica and the diversity of sulfatases in the genus Rhodopirellula.</title>
        <authorList>
            <person name="Wegner C.E."/>
            <person name="Richter-Heitmann T."/>
            <person name="Klindworth A."/>
            <person name="Klockow C."/>
            <person name="Richter M."/>
            <person name="Achstetter T."/>
            <person name="Glockner F.O."/>
            <person name="Harder J."/>
        </authorList>
    </citation>
    <scope>NUCLEOTIDE SEQUENCE [LARGE SCALE GENOMIC DNA]</scope>
    <source>
        <strain evidence="1 2">WH47</strain>
    </source>
</reference>
<dbReference type="PATRIC" id="fig|991778.3.peg.4053"/>
<comment type="caution">
    <text evidence="1">The sequence shown here is derived from an EMBL/GenBank/DDBJ whole genome shotgun (WGS) entry which is preliminary data.</text>
</comment>
<proteinExistence type="predicted"/>
<accession>F2AVR2</accession>
<protein>
    <submittedName>
        <fullName evidence="1">Uncharacterized protein</fullName>
    </submittedName>
</protein>
<name>F2AVR2_RHOBT</name>
<dbReference type="EMBL" id="AFAR01000190">
    <property type="protein sequence ID" value="EGF26261.1"/>
    <property type="molecule type" value="Genomic_DNA"/>
</dbReference>
<dbReference type="Proteomes" id="UP000006222">
    <property type="component" value="Unassembled WGS sequence"/>
</dbReference>